<dbReference type="InterPro" id="IPR007197">
    <property type="entry name" value="rSAM"/>
</dbReference>
<gene>
    <name evidence="8" type="ORF">KHC33_12570</name>
</gene>
<keyword evidence="9" id="KW-1185">Reference proteome</keyword>
<reference evidence="8 9" key="1">
    <citation type="submission" date="2021-05" db="EMBL/GenBank/DDBJ databases">
        <title>A novel Methanospirillum isolate from a pyrite-forming mixed culture.</title>
        <authorList>
            <person name="Bunk B."/>
            <person name="Sproer C."/>
            <person name="Spring S."/>
            <person name="Pester M."/>
        </authorList>
    </citation>
    <scope>NUCLEOTIDE SEQUENCE [LARGE SCALE GENOMIC DNA]</scope>
    <source>
        <strain evidence="8 9">J.3.6.1-F.2.7.3</strain>
    </source>
</reference>
<dbReference type="SFLD" id="SFLDS00029">
    <property type="entry name" value="Radical_SAM"/>
    <property type="match status" value="1"/>
</dbReference>
<keyword evidence="2" id="KW-0004">4Fe-4S</keyword>
<dbReference type="GO" id="GO:0046872">
    <property type="term" value="F:metal ion binding"/>
    <property type="evidence" value="ECO:0007669"/>
    <property type="project" value="UniProtKB-KW"/>
</dbReference>
<dbReference type="InterPro" id="IPR013785">
    <property type="entry name" value="Aldolase_TIM"/>
</dbReference>
<dbReference type="Gene3D" id="1.20.58.2180">
    <property type="match status" value="1"/>
</dbReference>
<keyword evidence="5" id="KW-0408">Iron</keyword>
<dbReference type="PANTHER" id="PTHR30352">
    <property type="entry name" value="PYRUVATE FORMATE-LYASE-ACTIVATING ENZYME"/>
    <property type="match status" value="1"/>
</dbReference>
<dbReference type="InterPro" id="IPR034457">
    <property type="entry name" value="Organic_radical-activating"/>
</dbReference>
<evidence type="ECO:0000313" key="8">
    <source>
        <dbReference type="EMBL" id="QVV88161.1"/>
    </source>
</evidence>
<keyword evidence="6" id="KW-0411">Iron-sulfur</keyword>
<dbReference type="SUPFAM" id="SSF102114">
    <property type="entry name" value="Radical SAM enzymes"/>
    <property type="match status" value="1"/>
</dbReference>
<dbReference type="PROSITE" id="PS51918">
    <property type="entry name" value="RADICAL_SAM"/>
    <property type="match status" value="1"/>
</dbReference>
<keyword evidence="3" id="KW-0949">S-adenosyl-L-methionine</keyword>
<dbReference type="SUPFAM" id="SSF53807">
    <property type="entry name" value="Helical backbone' metal receptor"/>
    <property type="match status" value="1"/>
</dbReference>
<dbReference type="Gene3D" id="3.20.20.70">
    <property type="entry name" value="Aldolase class I"/>
    <property type="match status" value="1"/>
</dbReference>
<evidence type="ECO:0000256" key="5">
    <source>
        <dbReference type="ARBA" id="ARBA00023004"/>
    </source>
</evidence>
<dbReference type="GO" id="GO:0003824">
    <property type="term" value="F:catalytic activity"/>
    <property type="evidence" value="ECO:0007669"/>
    <property type="project" value="InterPro"/>
</dbReference>
<protein>
    <submittedName>
        <fullName evidence="8">Radical SAM protein</fullName>
    </submittedName>
</protein>
<dbReference type="InterPro" id="IPR027596">
    <property type="entry name" value="AmmeMemoSam_rS"/>
</dbReference>
<dbReference type="AlphaFoldDB" id="A0A8E7B0P6"/>
<dbReference type="GO" id="GO:0051539">
    <property type="term" value="F:4 iron, 4 sulfur cluster binding"/>
    <property type="evidence" value="ECO:0007669"/>
    <property type="project" value="UniProtKB-KW"/>
</dbReference>
<accession>A0A8E7B0P6</accession>
<dbReference type="Pfam" id="PF01497">
    <property type="entry name" value="Peripla_BP_2"/>
    <property type="match status" value="1"/>
</dbReference>
<dbReference type="EMBL" id="CP075546">
    <property type="protein sequence ID" value="QVV88161.1"/>
    <property type="molecule type" value="Genomic_DNA"/>
</dbReference>
<dbReference type="KEGG" id="mrtj:KHC33_12570"/>
<evidence type="ECO:0000256" key="4">
    <source>
        <dbReference type="ARBA" id="ARBA00022723"/>
    </source>
</evidence>
<dbReference type="InterPro" id="IPR058240">
    <property type="entry name" value="rSAM_sf"/>
</dbReference>
<dbReference type="GeneID" id="65098032"/>
<dbReference type="PANTHER" id="PTHR30352:SF5">
    <property type="entry name" value="PYRUVATE FORMATE-LYASE 1-ACTIVATING ENZYME"/>
    <property type="match status" value="1"/>
</dbReference>
<dbReference type="Gene3D" id="3.40.50.1980">
    <property type="entry name" value="Nitrogenase molybdenum iron protein domain"/>
    <property type="match status" value="1"/>
</dbReference>
<feature type="domain" description="Radical SAM core" evidence="7">
    <location>
        <begin position="54"/>
        <end position="270"/>
    </location>
</feature>
<proteinExistence type="predicted"/>
<dbReference type="Pfam" id="PF04055">
    <property type="entry name" value="Radical_SAM"/>
    <property type="match status" value="1"/>
</dbReference>
<evidence type="ECO:0000256" key="6">
    <source>
        <dbReference type="ARBA" id="ARBA00023014"/>
    </source>
</evidence>
<dbReference type="InterPro" id="IPR002491">
    <property type="entry name" value="ABC_transptr_periplasmic_BD"/>
</dbReference>
<evidence type="ECO:0000256" key="1">
    <source>
        <dbReference type="ARBA" id="ARBA00001966"/>
    </source>
</evidence>
<evidence type="ECO:0000256" key="2">
    <source>
        <dbReference type="ARBA" id="ARBA00022485"/>
    </source>
</evidence>
<evidence type="ECO:0000313" key="9">
    <source>
        <dbReference type="Proteomes" id="UP000680656"/>
    </source>
</evidence>
<dbReference type="RefSeq" id="WP_214418978.1">
    <property type="nucleotide sequence ID" value="NZ_CP075546.1"/>
</dbReference>
<evidence type="ECO:0000256" key="3">
    <source>
        <dbReference type="ARBA" id="ARBA00022691"/>
    </source>
</evidence>
<comment type="cofactor">
    <cofactor evidence="1">
        <name>[4Fe-4S] cluster</name>
        <dbReference type="ChEBI" id="CHEBI:49883"/>
    </cofactor>
</comment>
<dbReference type="CDD" id="cd01335">
    <property type="entry name" value="Radical_SAM"/>
    <property type="match status" value="1"/>
</dbReference>
<organism evidence="8 9">
    <name type="scientific">Methanospirillum purgamenti</name>
    <dbReference type="NCBI Taxonomy" id="2834276"/>
    <lineage>
        <taxon>Archaea</taxon>
        <taxon>Methanobacteriati</taxon>
        <taxon>Methanobacteriota</taxon>
        <taxon>Stenosarchaea group</taxon>
        <taxon>Methanomicrobia</taxon>
        <taxon>Methanomicrobiales</taxon>
        <taxon>Methanospirillaceae</taxon>
        <taxon>Methanospirillum</taxon>
    </lineage>
</organism>
<name>A0A8E7B0P6_9EURY</name>
<dbReference type="SFLD" id="SFLDG01101">
    <property type="entry name" value="Uncharacterised_Radical_SAM_Su"/>
    <property type="match status" value="1"/>
</dbReference>
<dbReference type="Proteomes" id="UP000680656">
    <property type="component" value="Chromosome"/>
</dbReference>
<keyword evidence="4" id="KW-0479">Metal-binding</keyword>
<evidence type="ECO:0000259" key="7">
    <source>
        <dbReference type="PROSITE" id="PS51918"/>
    </source>
</evidence>
<sequence>MTTCSVCEMQCEIQENRSGSCGMYTCHDGQIHERFPNSYLIEYPVSIETIPFLHFYPKNKFLQVSTVGCNFRCVGCVSDLLTRTAAEFTPSLIHTSPKDVVARALNEKCKGIVFALNDPTVSFPTFLGLADQAKKAGLLIGCSTNGYFTEESLSQMIPVVDAVAVGIKGCDDAAYHTCGVRSSEPVFRNIKKLVDSGIHVEVTVVYEKGSEEELVKTVKRVVKISPEIPILVMRFIPFGPADLALEPGIRASEEMCDKLREYARYVYLFNSPGSSYLQTRCPECGQVIVRREFYGPMGARVIDKSTQWTCSCGCTIPHTGTIAQETYQEEGMMGGYRPTRALEIIKAITTCLDIQDEKTSAKVWMDFISQNYIDILHKKIQKIETFYEVIAHLAEITGTVHKGAQLISYIQDRTADISSLVQNKQRPRVLYVMGTPLFLLNEDRFENAMVRAAGGEPVNINLTRKGKPGIMVDPALINQLNPDVIMVSGFLATPLEDMYAICEEQGIDVNAVRNHRIHLMPPSWDFGSPRFVLGLFYLVSVLHPDCTVDIVKEAEQFYQQFYHMSYAEAKPNRSFFRA</sequence>